<feature type="signal peptide" evidence="1">
    <location>
        <begin position="1"/>
        <end position="19"/>
    </location>
</feature>
<dbReference type="Proteomes" id="UP000885822">
    <property type="component" value="Unassembled WGS sequence"/>
</dbReference>
<gene>
    <name evidence="2" type="ORF">ENG92_03550</name>
</gene>
<accession>A0A831K2R2</accession>
<dbReference type="AlphaFoldDB" id="A0A831K2R2"/>
<proteinExistence type="predicted"/>
<dbReference type="EMBL" id="DRCV01000158">
    <property type="protein sequence ID" value="HDK38073.1"/>
    <property type="molecule type" value="Genomic_DNA"/>
</dbReference>
<comment type="caution">
    <text evidence="2">The sequence shown here is derived from an EMBL/GenBank/DDBJ whole genome shotgun (WGS) entry which is preliminary data.</text>
</comment>
<name>A0A831K2R2_9GAMM</name>
<keyword evidence="1" id="KW-0732">Signal</keyword>
<reference evidence="2" key="1">
    <citation type="journal article" date="2020" name="mSystems">
        <title>Genome- and Community-Level Interaction Insights into Carbon Utilization and Element Cycling Functions of Hydrothermarchaeota in Hydrothermal Sediment.</title>
        <authorList>
            <person name="Zhou Z."/>
            <person name="Liu Y."/>
            <person name="Xu W."/>
            <person name="Pan J."/>
            <person name="Luo Z.H."/>
            <person name="Li M."/>
        </authorList>
    </citation>
    <scope>NUCLEOTIDE SEQUENCE [LARGE SCALE GENOMIC DNA]</scope>
    <source>
        <strain evidence="2">HyVt-26</strain>
    </source>
</reference>
<evidence type="ECO:0000313" key="2">
    <source>
        <dbReference type="EMBL" id="HDK38073.1"/>
    </source>
</evidence>
<organism evidence="2">
    <name type="scientific">Thiolapillus brandeum</name>
    <dbReference type="NCBI Taxonomy" id="1076588"/>
    <lineage>
        <taxon>Bacteria</taxon>
        <taxon>Pseudomonadati</taxon>
        <taxon>Pseudomonadota</taxon>
        <taxon>Gammaproteobacteria</taxon>
        <taxon>Chromatiales</taxon>
        <taxon>Sedimenticolaceae</taxon>
        <taxon>Thiolapillus</taxon>
    </lineage>
</organism>
<feature type="non-terminal residue" evidence="2">
    <location>
        <position position="114"/>
    </location>
</feature>
<protein>
    <submittedName>
        <fullName evidence="2">Uncharacterized protein</fullName>
    </submittedName>
</protein>
<sequence length="114" mass="12318">MKSILLVLMSVMGVASVQAASPIQRMQQLVDYVGVDYPDAVKDGVVANPVEYAEMVDFANTIQVLANGLPAAKEKQKIIEAAEELKNLVDGKNTPNQISAVTGNLRQLLIDTYD</sequence>
<evidence type="ECO:0000256" key="1">
    <source>
        <dbReference type="SAM" id="SignalP"/>
    </source>
</evidence>
<feature type="chain" id="PRO_5032920625" evidence="1">
    <location>
        <begin position="20"/>
        <end position="114"/>
    </location>
</feature>